<comment type="caution">
    <text evidence="1">The sequence shown here is derived from an EMBL/GenBank/DDBJ whole genome shotgun (WGS) entry which is preliminary data.</text>
</comment>
<accession>A0A833QGD4</accession>
<evidence type="ECO:0000313" key="2">
    <source>
        <dbReference type="Proteomes" id="UP000623129"/>
    </source>
</evidence>
<sequence length="98" mass="10498">MFNGLVLYSGVWLQMVPFPDSLLAVQFFISSSSLNSIQCLLCSLPFSSLRLHQPITAPVSGCINAGMPGFPSSLLDELKSEICSSTSLADGVSWRDAV</sequence>
<protein>
    <submittedName>
        <fullName evidence="1">Uncharacterized protein</fullName>
    </submittedName>
</protein>
<dbReference type="Proteomes" id="UP000623129">
    <property type="component" value="Unassembled WGS sequence"/>
</dbReference>
<evidence type="ECO:0000313" key="1">
    <source>
        <dbReference type="EMBL" id="KAF3323238.1"/>
    </source>
</evidence>
<gene>
    <name evidence="1" type="ORF">FCM35_KLT11969</name>
</gene>
<dbReference type="AlphaFoldDB" id="A0A833QGD4"/>
<keyword evidence="2" id="KW-1185">Reference proteome</keyword>
<name>A0A833QGD4_9POAL</name>
<dbReference type="EMBL" id="SWLB01000023">
    <property type="protein sequence ID" value="KAF3323238.1"/>
    <property type="molecule type" value="Genomic_DNA"/>
</dbReference>
<reference evidence="1" key="1">
    <citation type="submission" date="2020-01" db="EMBL/GenBank/DDBJ databases">
        <title>Genome sequence of Kobresia littledalei, the first chromosome-level genome in the family Cyperaceae.</title>
        <authorList>
            <person name="Qu G."/>
        </authorList>
    </citation>
    <scope>NUCLEOTIDE SEQUENCE</scope>
    <source>
        <strain evidence="1">C.B.Clarke</strain>
        <tissue evidence="1">Leaf</tissue>
    </source>
</reference>
<proteinExistence type="predicted"/>
<organism evidence="1 2">
    <name type="scientific">Carex littledalei</name>
    <dbReference type="NCBI Taxonomy" id="544730"/>
    <lineage>
        <taxon>Eukaryota</taxon>
        <taxon>Viridiplantae</taxon>
        <taxon>Streptophyta</taxon>
        <taxon>Embryophyta</taxon>
        <taxon>Tracheophyta</taxon>
        <taxon>Spermatophyta</taxon>
        <taxon>Magnoliopsida</taxon>
        <taxon>Liliopsida</taxon>
        <taxon>Poales</taxon>
        <taxon>Cyperaceae</taxon>
        <taxon>Cyperoideae</taxon>
        <taxon>Cariceae</taxon>
        <taxon>Carex</taxon>
        <taxon>Carex subgen. Euthyceras</taxon>
    </lineage>
</organism>